<keyword evidence="2" id="KW-1185">Reference proteome</keyword>
<evidence type="ECO:0000313" key="2">
    <source>
        <dbReference type="Proteomes" id="UP001085076"/>
    </source>
</evidence>
<evidence type="ECO:0000313" key="1">
    <source>
        <dbReference type="EMBL" id="KAJ0966737.1"/>
    </source>
</evidence>
<proteinExistence type="predicted"/>
<dbReference type="EMBL" id="JAGGNH010000007">
    <property type="protein sequence ID" value="KAJ0966737.1"/>
    <property type="molecule type" value="Genomic_DNA"/>
</dbReference>
<protein>
    <submittedName>
        <fullName evidence="1">Uncharacterized protein</fullName>
    </submittedName>
</protein>
<dbReference type="AlphaFoldDB" id="A0A9D5H875"/>
<reference evidence="1" key="1">
    <citation type="submission" date="2021-03" db="EMBL/GenBank/DDBJ databases">
        <authorList>
            <person name="Li Z."/>
            <person name="Yang C."/>
        </authorList>
    </citation>
    <scope>NUCLEOTIDE SEQUENCE</scope>
    <source>
        <strain evidence="1">Dzin_1.0</strain>
        <tissue evidence="1">Leaf</tissue>
    </source>
</reference>
<organism evidence="1 2">
    <name type="scientific">Dioscorea zingiberensis</name>
    <dbReference type="NCBI Taxonomy" id="325984"/>
    <lineage>
        <taxon>Eukaryota</taxon>
        <taxon>Viridiplantae</taxon>
        <taxon>Streptophyta</taxon>
        <taxon>Embryophyta</taxon>
        <taxon>Tracheophyta</taxon>
        <taxon>Spermatophyta</taxon>
        <taxon>Magnoliopsida</taxon>
        <taxon>Liliopsida</taxon>
        <taxon>Dioscoreales</taxon>
        <taxon>Dioscoreaceae</taxon>
        <taxon>Dioscorea</taxon>
    </lineage>
</organism>
<comment type="caution">
    <text evidence="1">The sequence shown here is derived from an EMBL/GenBank/DDBJ whole genome shotgun (WGS) entry which is preliminary data.</text>
</comment>
<dbReference type="Proteomes" id="UP001085076">
    <property type="component" value="Miscellaneous, Linkage group lg07"/>
</dbReference>
<accession>A0A9D5H875</accession>
<name>A0A9D5H875_9LILI</name>
<gene>
    <name evidence="1" type="ORF">J5N97_023654</name>
</gene>
<sequence>MLFSGEVHDGSLVFQEHRKEIFCSANNQRFCSCQSIKIAVLLTHRKSIRVLIQGDFKPKFPHNEMQLQDVWIIFSSLILQMCPSPH</sequence>
<reference evidence="1" key="2">
    <citation type="journal article" date="2022" name="Hortic Res">
        <title>The genome of Dioscorea zingiberensis sheds light on the biosynthesis, origin and evolution of the medicinally important diosgenin saponins.</title>
        <authorList>
            <person name="Li Y."/>
            <person name="Tan C."/>
            <person name="Li Z."/>
            <person name="Guo J."/>
            <person name="Li S."/>
            <person name="Chen X."/>
            <person name="Wang C."/>
            <person name="Dai X."/>
            <person name="Yang H."/>
            <person name="Song W."/>
            <person name="Hou L."/>
            <person name="Xu J."/>
            <person name="Tong Z."/>
            <person name="Xu A."/>
            <person name="Yuan X."/>
            <person name="Wang W."/>
            <person name="Yang Q."/>
            <person name="Chen L."/>
            <person name="Sun Z."/>
            <person name="Wang K."/>
            <person name="Pan B."/>
            <person name="Chen J."/>
            <person name="Bao Y."/>
            <person name="Liu F."/>
            <person name="Qi X."/>
            <person name="Gang D.R."/>
            <person name="Wen J."/>
            <person name="Li J."/>
        </authorList>
    </citation>
    <scope>NUCLEOTIDE SEQUENCE</scope>
    <source>
        <strain evidence="1">Dzin_1.0</strain>
    </source>
</reference>